<dbReference type="Proteomes" id="UP000007148">
    <property type="component" value="Unassembled WGS sequence"/>
</dbReference>
<proteinExistence type="predicted"/>
<dbReference type="AlphaFoldDB" id="G4TAC3"/>
<dbReference type="HOGENOM" id="CLU_1897004_0_0_1"/>
<dbReference type="InParanoid" id="G4TAC3"/>
<reference evidence="1 2" key="1">
    <citation type="journal article" date="2011" name="PLoS Pathog.">
        <title>Endophytic Life Strategies Decoded by Genome and Transcriptome Analyses of the Mutualistic Root Symbiont Piriformospora indica.</title>
        <authorList>
            <person name="Zuccaro A."/>
            <person name="Lahrmann U."/>
            <person name="Guldener U."/>
            <person name="Langen G."/>
            <person name="Pfiffi S."/>
            <person name="Biedenkopf D."/>
            <person name="Wong P."/>
            <person name="Samans B."/>
            <person name="Grimm C."/>
            <person name="Basiewicz M."/>
            <person name="Murat C."/>
            <person name="Martin F."/>
            <person name="Kogel K.H."/>
        </authorList>
    </citation>
    <scope>NUCLEOTIDE SEQUENCE [LARGE SCALE GENOMIC DNA]</scope>
    <source>
        <strain evidence="1 2">DSM 11827</strain>
    </source>
</reference>
<name>G4TAC3_SERID</name>
<gene>
    <name evidence="1" type="ORF">PIIN_02138</name>
</gene>
<keyword evidence="2" id="KW-1185">Reference proteome</keyword>
<sequence length="134" mass="14999">MDARDAIYLLFESNGTLGDQNSPTLDQVADALASIHPLLSKILKSCPTETEIAQFCRVTSLDMILHLLERRQHLAYRTVDSWPNRLLLELCDFSHARMSPEVTIQGVHEDCSDTARALKEVRLAARSQLPGARV</sequence>
<comment type="caution">
    <text evidence="1">The sequence shown here is derived from an EMBL/GenBank/DDBJ whole genome shotgun (WGS) entry which is preliminary data.</text>
</comment>
<evidence type="ECO:0000313" key="1">
    <source>
        <dbReference type="EMBL" id="CCA68273.1"/>
    </source>
</evidence>
<accession>G4TAC3</accession>
<evidence type="ECO:0000313" key="2">
    <source>
        <dbReference type="Proteomes" id="UP000007148"/>
    </source>
</evidence>
<dbReference type="EMBL" id="CAFZ01000029">
    <property type="protein sequence ID" value="CCA68273.1"/>
    <property type="molecule type" value="Genomic_DNA"/>
</dbReference>
<protein>
    <submittedName>
        <fullName evidence="1">Uncharacterized protein</fullName>
    </submittedName>
</protein>
<organism evidence="1 2">
    <name type="scientific">Serendipita indica (strain DSM 11827)</name>
    <name type="common">Root endophyte fungus</name>
    <name type="synonym">Piriformospora indica</name>
    <dbReference type="NCBI Taxonomy" id="1109443"/>
    <lineage>
        <taxon>Eukaryota</taxon>
        <taxon>Fungi</taxon>
        <taxon>Dikarya</taxon>
        <taxon>Basidiomycota</taxon>
        <taxon>Agaricomycotina</taxon>
        <taxon>Agaricomycetes</taxon>
        <taxon>Sebacinales</taxon>
        <taxon>Serendipitaceae</taxon>
        <taxon>Serendipita</taxon>
    </lineage>
</organism>